<keyword evidence="3" id="KW-0131">Cell cycle</keyword>
<reference evidence="3 4" key="1">
    <citation type="journal article" date="2016" name="J. Gen. Virol.">
        <title>Comprehensive annotation of Glossina pallidipes salivary gland hypertrophy virus from Ethiopian tsetse flies: a proteogenomics approach.</title>
        <authorList>
            <person name="Abd-Alla A.M."/>
            <person name="Kariithi H.M."/>
            <person name="Cousserans F."/>
            <person name="Parker N.J."/>
            <person name="Ince I.A."/>
            <person name="Scully E.D."/>
            <person name="Boeren S."/>
            <person name="Geib S.M."/>
            <person name="Mekonnen S."/>
            <person name="Vlak J.M."/>
            <person name="Parker A.G."/>
            <person name="Vreysen M.J."/>
            <person name="Bergoin M."/>
        </authorList>
    </citation>
    <scope>NUCLEOTIDE SEQUENCE [LARGE SCALE GENOMIC DNA]</scope>
    <source>
        <strain evidence="3 4">Ethiopian</strain>
    </source>
</reference>
<dbReference type="InterPro" id="IPR050304">
    <property type="entry name" value="MT-severing_AAA_ATPase"/>
</dbReference>
<organism evidence="3 4">
    <name type="scientific">Glossina hytrovirus (isolate Glossina pallidipes/Ethiopia/Seibersdorf/-)</name>
    <name type="common">GHV</name>
    <dbReference type="NCBI Taxonomy" id="379529"/>
    <lineage>
        <taxon>Viruses</taxon>
        <taxon>Viruses incertae sedis</taxon>
        <taxon>Naldaviricetes</taxon>
        <taxon>Lefavirales</taxon>
        <taxon>Hytrosaviridae</taxon>
        <taxon>Glossinavirus</taxon>
        <taxon>Glossinavirus glopallidipedis</taxon>
    </lineage>
</organism>
<dbReference type="PANTHER" id="PTHR23074:SF17">
    <property type="entry name" value="FIDGETIN-LIKE PROTEIN 1"/>
    <property type="match status" value="1"/>
</dbReference>
<dbReference type="GO" id="GO:0016887">
    <property type="term" value="F:ATP hydrolysis activity"/>
    <property type="evidence" value="ECO:0007669"/>
    <property type="project" value="InterPro"/>
</dbReference>
<evidence type="ECO:0000313" key="3">
    <source>
        <dbReference type="EMBL" id="AMB48721.1"/>
    </source>
</evidence>
<evidence type="ECO:0000256" key="1">
    <source>
        <dbReference type="ARBA" id="ARBA00006914"/>
    </source>
</evidence>
<evidence type="ECO:0000313" key="4">
    <source>
        <dbReference type="Proteomes" id="UP000282469"/>
    </source>
</evidence>
<comment type="similarity">
    <text evidence="1">Belongs to the AAA ATPase family.</text>
</comment>
<feature type="domain" description="AAA+ ATPase" evidence="2">
    <location>
        <begin position="209"/>
        <end position="345"/>
    </location>
</feature>
<evidence type="ECO:0000259" key="2">
    <source>
        <dbReference type="SMART" id="SM00382"/>
    </source>
</evidence>
<dbReference type="GO" id="GO:0005524">
    <property type="term" value="F:ATP binding"/>
    <property type="evidence" value="ECO:0007669"/>
    <property type="project" value="InterPro"/>
</dbReference>
<dbReference type="InterPro" id="IPR027417">
    <property type="entry name" value="P-loop_NTPase"/>
</dbReference>
<name>A0A0Y0KFY7_GHVS</name>
<protein>
    <submittedName>
        <fullName evidence="3">Cell division protein 48-like protein</fullName>
    </submittedName>
</protein>
<dbReference type="Proteomes" id="UP000282469">
    <property type="component" value="Segment"/>
</dbReference>
<dbReference type="InterPro" id="IPR003593">
    <property type="entry name" value="AAA+_ATPase"/>
</dbReference>
<dbReference type="SMART" id="SM00382">
    <property type="entry name" value="AAA"/>
    <property type="match status" value="1"/>
</dbReference>
<organismHost>
    <name type="scientific">Glossina</name>
    <name type="common">tsetse flies</name>
    <dbReference type="NCBI Taxonomy" id="7393"/>
</organismHost>
<proteinExistence type="inferred from homology"/>
<accession>A0A0Y0KFY7</accession>
<keyword evidence="3" id="KW-0132">Cell division</keyword>
<dbReference type="Gene3D" id="3.40.50.300">
    <property type="entry name" value="P-loop containing nucleotide triphosphate hydrolases"/>
    <property type="match status" value="1"/>
</dbReference>
<dbReference type="Pfam" id="PF00004">
    <property type="entry name" value="AAA"/>
    <property type="match status" value="1"/>
</dbReference>
<dbReference type="PANTHER" id="PTHR23074">
    <property type="entry name" value="AAA DOMAIN-CONTAINING"/>
    <property type="match status" value="1"/>
</dbReference>
<sequence length="521" mass="59580">MGTILESDFTKYIMPLNLARNYQFCLNSEQFIPNVDSTKEGVIPRSLRQEYDNLNNILTQILVGNTLQLRRSSLQQFKIRLHILIIETMHCIAQQNSDGINLSFDQYSFTELLNNMALNFASVHLLLNDSDTLQITLDKIRAMTLTAGLEATALSALVDAAGGKGEDSIASQILKSIQETKVVFSDLRGIDNIVNNVQSIVDMNITRSTNAFFLFCGPPGTGKTTIAQAIASAFSDSEFFNMDTEFFSSQIIGHTEKKIKAIFKEIRSNRQKNYTIIIDEIDNVIGTEIKQSFLTTVKTTLQTEISGTEPLYNNLIICGMTNYKNRIDEVMLRRITNIFYVPMPDFEISVEFFFELVVKIKPTNEIVFQLSSLRKEYLRNILAIYASNNHLYYTNHNMKQFNDTCRSNFGFPDIKKDSYNIRIEERSVFYDKVETSDAVYVVIYHREDDFICMKGNTKVSFVAQEVKGIKSVTNELKLFFQENNKRVEFIIIPSIGDLINAIKQTSILNEEQVNKYQEYNS</sequence>
<dbReference type="CDD" id="cd19481">
    <property type="entry name" value="RecA-like_protease"/>
    <property type="match status" value="1"/>
</dbReference>
<dbReference type="InterPro" id="IPR003959">
    <property type="entry name" value="ATPase_AAA_core"/>
</dbReference>
<gene>
    <name evidence="3" type="ORF">GpSGHVEth117</name>
</gene>
<dbReference type="EMBL" id="KU050077">
    <property type="protein sequence ID" value="AMB48721.1"/>
    <property type="molecule type" value="Genomic_DNA"/>
</dbReference>
<dbReference type="SUPFAM" id="SSF52540">
    <property type="entry name" value="P-loop containing nucleoside triphosphate hydrolases"/>
    <property type="match status" value="1"/>
</dbReference>
<dbReference type="GO" id="GO:0051301">
    <property type="term" value="P:cell division"/>
    <property type="evidence" value="ECO:0007669"/>
    <property type="project" value="UniProtKB-KW"/>
</dbReference>